<evidence type="ECO:0000256" key="1">
    <source>
        <dbReference type="SAM" id="Phobius"/>
    </source>
</evidence>
<keyword evidence="1" id="KW-0472">Membrane</keyword>
<dbReference type="EMBL" id="NHYD01003970">
    <property type="protein sequence ID" value="PPQ67723.1"/>
    <property type="molecule type" value="Genomic_DNA"/>
</dbReference>
<sequence length="518" mass="59468">MINAYRYHKFAPVHWPAEGDSPPTFTELRDWEMKLPQHNLNLPFPEGRSGRYVLFSNSREHHVGWNNKLNDMCVDSDSYFIYYTSRIHLFFLFLLLTPVIRMIYSVIFRLMNTWLAYSSNRGYVFHDFIWTPSHYPWPVSAYHSREWLPRTPLNALISGPSAGGSWEEGDKAPRSISEAWFDIVCPKSERRIINTRDVKSEVNWADGKVIFEKWRKLLNDAPERCVEVVAGSPEEEPFPETFDIWFWSGERSISLWDEFKNSPVSRLLSTSPIIQSAIDDNWRHFVSKGQLSNEPFDNVLSIHVRRGDFKEACLEHAAENSTFYNWNLLSFLSDKFHPPPAPAGLVLTKGKNTPENEAIFLARCLPSAASITSKVRAAREDYLQAAASIPGRASSNFNRLKSSQRSLDLLYIMSNDRTEWLDDLIASLRKDGWGRIVTSKDLKLNSEQKEVGVAIDMDIGRRSAVFIGNGVSSLSLIMYSISQGWAADKNDVQWSSFTSNVVHRRLVDGKEPISIRFW</sequence>
<proteinExistence type="predicted"/>
<feature type="transmembrane region" description="Helical" evidence="1">
    <location>
        <begin position="89"/>
        <end position="111"/>
    </location>
</feature>
<name>A0A409VN99_PSICY</name>
<dbReference type="OrthoDB" id="2559662at2759"/>
<protein>
    <submittedName>
        <fullName evidence="2">Uncharacterized protein</fullName>
    </submittedName>
</protein>
<organism evidence="2 3">
    <name type="scientific">Psilocybe cyanescens</name>
    <dbReference type="NCBI Taxonomy" id="93625"/>
    <lineage>
        <taxon>Eukaryota</taxon>
        <taxon>Fungi</taxon>
        <taxon>Dikarya</taxon>
        <taxon>Basidiomycota</taxon>
        <taxon>Agaricomycotina</taxon>
        <taxon>Agaricomycetes</taxon>
        <taxon>Agaricomycetidae</taxon>
        <taxon>Agaricales</taxon>
        <taxon>Agaricineae</taxon>
        <taxon>Strophariaceae</taxon>
        <taxon>Psilocybe</taxon>
    </lineage>
</organism>
<comment type="caution">
    <text evidence="2">The sequence shown here is derived from an EMBL/GenBank/DDBJ whole genome shotgun (WGS) entry which is preliminary data.</text>
</comment>
<dbReference type="Proteomes" id="UP000283269">
    <property type="component" value="Unassembled WGS sequence"/>
</dbReference>
<reference evidence="2 3" key="1">
    <citation type="journal article" date="2018" name="Evol. Lett.">
        <title>Horizontal gene cluster transfer increased hallucinogenic mushroom diversity.</title>
        <authorList>
            <person name="Reynolds H.T."/>
            <person name="Vijayakumar V."/>
            <person name="Gluck-Thaler E."/>
            <person name="Korotkin H.B."/>
            <person name="Matheny P.B."/>
            <person name="Slot J.C."/>
        </authorList>
    </citation>
    <scope>NUCLEOTIDE SEQUENCE [LARGE SCALE GENOMIC DNA]</scope>
    <source>
        <strain evidence="2 3">2631</strain>
    </source>
</reference>
<keyword evidence="1" id="KW-0812">Transmembrane</keyword>
<keyword evidence="1" id="KW-1133">Transmembrane helix</keyword>
<evidence type="ECO:0000313" key="3">
    <source>
        <dbReference type="Proteomes" id="UP000283269"/>
    </source>
</evidence>
<keyword evidence="3" id="KW-1185">Reference proteome</keyword>
<dbReference type="CDD" id="cd11296">
    <property type="entry name" value="O-FucT_like"/>
    <property type="match status" value="1"/>
</dbReference>
<dbReference type="InParanoid" id="A0A409VN99"/>
<gene>
    <name evidence="2" type="ORF">CVT25_009329</name>
</gene>
<dbReference type="AlphaFoldDB" id="A0A409VN99"/>
<dbReference type="Gene3D" id="3.40.50.11350">
    <property type="match status" value="1"/>
</dbReference>
<evidence type="ECO:0000313" key="2">
    <source>
        <dbReference type="EMBL" id="PPQ67723.1"/>
    </source>
</evidence>
<accession>A0A409VN99</accession>